<dbReference type="EMBL" id="JAAGAX010000001">
    <property type="protein sequence ID" value="KAF2324428.1"/>
    <property type="molecule type" value="Genomic_DNA"/>
</dbReference>
<dbReference type="Proteomes" id="UP000467840">
    <property type="component" value="Chromosome 5"/>
</dbReference>
<keyword evidence="7 8" id="KW-0539">Nucleus</keyword>
<keyword evidence="4 9" id="KW-0805">Transcription regulation</keyword>
<evidence type="ECO:0000256" key="9">
    <source>
        <dbReference type="RuleBase" id="RU369094"/>
    </source>
</evidence>
<evidence type="ECO:0000256" key="7">
    <source>
        <dbReference type="ARBA" id="ARBA00023242"/>
    </source>
</evidence>
<feature type="compositionally biased region" description="Low complexity" evidence="10">
    <location>
        <begin position="87"/>
        <end position="100"/>
    </location>
</feature>
<proteinExistence type="predicted"/>
<accession>A0A6A6NH02</accession>
<protein>
    <recommendedName>
        <fullName evidence="9">Dof zinc finger protein</fullName>
    </recommendedName>
</protein>
<dbReference type="GO" id="GO:0003677">
    <property type="term" value="F:DNA binding"/>
    <property type="evidence" value="ECO:0007669"/>
    <property type="project" value="UniProtKB-UniRule"/>
</dbReference>
<comment type="subcellular location">
    <subcellularLocation>
        <location evidence="8 9">Nucleus</location>
    </subcellularLocation>
</comment>
<name>A0A6A6NH02_HEVBR</name>
<keyword evidence="2 8" id="KW-0863">Zinc-finger</keyword>
<dbReference type="InterPro" id="IPR003851">
    <property type="entry name" value="Znf_Dof"/>
</dbReference>
<feature type="domain" description="Dof-type" evidence="11">
    <location>
        <begin position="29"/>
        <end position="83"/>
    </location>
</feature>
<dbReference type="AlphaFoldDB" id="A0A6A6NH02"/>
<dbReference type="PROSITE" id="PS50884">
    <property type="entry name" value="ZF_DOF_2"/>
    <property type="match status" value="1"/>
</dbReference>
<dbReference type="InterPro" id="IPR045174">
    <property type="entry name" value="Dof"/>
</dbReference>
<dbReference type="PANTHER" id="PTHR31992:SF312">
    <property type="entry name" value="DOF ZINC FINGER PROTEIN DOF1.6"/>
    <property type="match status" value="1"/>
</dbReference>
<keyword evidence="13" id="KW-1185">Reference proteome</keyword>
<sequence>MPLESGDRRLARTQNNLGSNPSPQLAEPLTCPRCQSTNTKFCYYNNRKVSQPRHFCKSCRRYWTHGGTLRDVPIGGGTRKKSKRSRSFPSSNSTSCSSTNTSISTLYTVTHEPESLPGLANLDSALPLFKFESSNNLNLNENLLVSENENFISLLNSQQGSGFMGMVDYEPSFGYGLWEVGDGFGGRGGWPMGYVNGGALECNTLQVGDVEGGCFCVFLEHIHGMEEEKEMHELLFSFFGKREQVTEEADDQQRTKTMLRNLKNACLGLGLGLDSSVEISTAVPDFTLKNDVWVQGFRIHQPAWGTCLFVRF</sequence>
<evidence type="ECO:0000256" key="3">
    <source>
        <dbReference type="ARBA" id="ARBA00022833"/>
    </source>
</evidence>
<dbReference type="GO" id="GO:0003700">
    <property type="term" value="F:DNA-binding transcription factor activity"/>
    <property type="evidence" value="ECO:0007669"/>
    <property type="project" value="UniProtKB-UniRule"/>
</dbReference>
<evidence type="ECO:0000256" key="2">
    <source>
        <dbReference type="ARBA" id="ARBA00022771"/>
    </source>
</evidence>
<dbReference type="PROSITE" id="PS01361">
    <property type="entry name" value="ZF_DOF_1"/>
    <property type="match status" value="1"/>
</dbReference>
<evidence type="ECO:0000313" key="12">
    <source>
        <dbReference type="EMBL" id="KAF2324428.1"/>
    </source>
</evidence>
<evidence type="ECO:0000256" key="4">
    <source>
        <dbReference type="ARBA" id="ARBA00023015"/>
    </source>
</evidence>
<evidence type="ECO:0000313" key="13">
    <source>
        <dbReference type="Proteomes" id="UP000467840"/>
    </source>
</evidence>
<reference evidence="12 13" key="1">
    <citation type="journal article" date="2020" name="Mol. Plant">
        <title>The Chromosome-Based Rubber Tree Genome Provides New Insights into Spurge Genome Evolution and Rubber Biosynthesis.</title>
        <authorList>
            <person name="Liu J."/>
            <person name="Shi C."/>
            <person name="Shi C.C."/>
            <person name="Li W."/>
            <person name="Zhang Q.J."/>
            <person name="Zhang Y."/>
            <person name="Li K."/>
            <person name="Lu H.F."/>
            <person name="Shi C."/>
            <person name="Zhu S.T."/>
            <person name="Xiao Z.Y."/>
            <person name="Nan H."/>
            <person name="Yue Y."/>
            <person name="Zhu X.G."/>
            <person name="Wu Y."/>
            <person name="Hong X.N."/>
            <person name="Fan G.Y."/>
            <person name="Tong Y."/>
            <person name="Zhang D."/>
            <person name="Mao C.L."/>
            <person name="Liu Y.L."/>
            <person name="Hao S.J."/>
            <person name="Liu W.Q."/>
            <person name="Lv M.Q."/>
            <person name="Zhang H.B."/>
            <person name="Liu Y."/>
            <person name="Hu-Tang G.R."/>
            <person name="Wang J.P."/>
            <person name="Wang J.H."/>
            <person name="Sun Y.H."/>
            <person name="Ni S.B."/>
            <person name="Chen W.B."/>
            <person name="Zhang X.C."/>
            <person name="Jiao Y.N."/>
            <person name="Eichler E.E."/>
            <person name="Li G.H."/>
            <person name="Liu X."/>
            <person name="Gao L.Z."/>
        </authorList>
    </citation>
    <scope>NUCLEOTIDE SEQUENCE [LARGE SCALE GENOMIC DNA]</scope>
    <source>
        <strain evidence="13">cv. GT1</strain>
        <tissue evidence="12">Leaf</tissue>
    </source>
</reference>
<keyword evidence="6 9" id="KW-0804">Transcription</keyword>
<dbReference type="Pfam" id="PF02701">
    <property type="entry name" value="Zn_ribbon_Dof"/>
    <property type="match status" value="1"/>
</dbReference>
<dbReference type="PANTHER" id="PTHR31992">
    <property type="entry name" value="DOF ZINC FINGER PROTEIN DOF1.4-RELATED"/>
    <property type="match status" value="1"/>
</dbReference>
<keyword evidence="5 8" id="KW-0238">DNA-binding</keyword>
<evidence type="ECO:0000256" key="8">
    <source>
        <dbReference type="PROSITE-ProRule" id="PRU00071"/>
    </source>
</evidence>
<keyword evidence="3 9" id="KW-0862">Zinc</keyword>
<dbReference type="GO" id="GO:0008270">
    <property type="term" value="F:zinc ion binding"/>
    <property type="evidence" value="ECO:0007669"/>
    <property type="project" value="UniProtKB-KW"/>
</dbReference>
<gene>
    <name evidence="12" type="ORF">GH714_013957</name>
</gene>
<evidence type="ECO:0000259" key="11">
    <source>
        <dbReference type="PROSITE" id="PS50884"/>
    </source>
</evidence>
<dbReference type="GO" id="GO:0005634">
    <property type="term" value="C:nucleus"/>
    <property type="evidence" value="ECO:0007669"/>
    <property type="project" value="UniProtKB-SubCell"/>
</dbReference>
<evidence type="ECO:0000256" key="5">
    <source>
        <dbReference type="ARBA" id="ARBA00023125"/>
    </source>
</evidence>
<evidence type="ECO:0000256" key="6">
    <source>
        <dbReference type="ARBA" id="ARBA00023163"/>
    </source>
</evidence>
<evidence type="ECO:0000256" key="1">
    <source>
        <dbReference type="ARBA" id="ARBA00022723"/>
    </source>
</evidence>
<organism evidence="12 13">
    <name type="scientific">Hevea brasiliensis</name>
    <name type="common">Para rubber tree</name>
    <name type="synonym">Siphonia brasiliensis</name>
    <dbReference type="NCBI Taxonomy" id="3981"/>
    <lineage>
        <taxon>Eukaryota</taxon>
        <taxon>Viridiplantae</taxon>
        <taxon>Streptophyta</taxon>
        <taxon>Embryophyta</taxon>
        <taxon>Tracheophyta</taxon>
        <taxon>Spermatophyta</taxon>
        <taxon>Magnoliopsida</taxon>
        <taxon>eudicotyledons</taxon>
        <taxon>Gunneridae</taxon>
        <taxon>Pentapetalae</taxon>
        <taxon>rosids</taxon>
        <taxon>fabids</taxon>
        <taxon>Malpighiales</taxon>
        <taxon>Euphorbiaceae</taxon>
        <taxon>Crotonoideae</taxon>
        <taxon>Micrandreae</taxon>
        <taxon>Hevea</taxon>
    </lineage>
</organism>
<keyword evidence="1 9" id="KW-0479">Metal-binding</keyword>
<comment type="caution">
    <text evidence="12">The sequence shown here is derived from an EMBL/GenBank/DDBJ whole genome shotgun (WGS) entry which is preliminary data.</text>
</comment>
<feature type="region of interest" description="Disordered" evidence="10">
    <location>
        <begin position="70"/>
        <end position="100"/>
    </location>
</feature>
<comment type="function">
    <text evidence="9">Transcription factor that binds specifically to a 5'-AA[AG]G-3' consensus core sequence.</text>
</comment>
<evidence type="ECO:0000256" key="10">
    <source>
        <dbReference type="SAM" id="MobiDB-lite"/>
    </source>
</evidence>